<dbReference type="PANTHER" id="PTHR47803">
    <property type="entry name" value="TRNA-SPECIFIC ADENOSINE DEAMINASE 1"/>
    <property type="match status" value="1"/>
</dbReference>
<dbReference type="EMBL" id="MU092756">
    <property type="protein sequence ID" value="KAF7846533.1"/>
    <property type="molecule type" value="Genomic_DNA"/>
</dbReference>
<dbReference type="InterPro" id="IPR042935">
    <property type="entry name" value="Tad1"/>
</dbReference>
<dbReference type="SMART" id="SM00552">
    <property type="entry name" value="ADEAMc"/>
    <property type="match status" value="1"/>
</dbReference>
<sequence>MTSLIAEDVANLVLSKFSSLPKRYKPRGLAGGGHEWTPLSAIVLSRANLEHVNDDVNKSEHDVVSIATGTKSLPESKLPKCNGLVLHDCHAEILAIRGFNYWLLRKIEGLLNDQVQSSDWVERVPLQPASSECEDEQQGQYCYPFRFRQGTQISLFSTTAPCGDASMELLMAASSSAEPWPEDKIVSGVPLGRGHFSLLGHLRRKPARADAEISMSMSCSDKLMLSQFLGLLRFPVDLLMDSRSVKLDRLVVYPDEFDEIAYTRAFTPEGRLRSINRRVTQQGKFFNFAVLPPDFPPFQYSRPRMIPDRIVSRQIKVCNFSMLYVAGSSDRTADILVEQLVEGVRQGFKQSDSRSAKGSVSCKNSLFNKVCDTVSKVTLSDDLPPALLELSKYRGSYNMLKCAELRLWKRNLKSSILQELGGWPCKSYEDDFVL</sequence>
<dbReference type="Proteomes" id="UP000806378">
    <property type="component" value="Unassembled WGS sequence"/>
</dbReference>
<reference evidence="2" key="1">
    <citation type="submission" date="2020-05" db="EMBL/GenBank/DDBJ databases">
        <title>WGS assembly of Corymbia citriodora subspecies variegata.</title>
        <authorList>
            <person name="Barry K."/>
            <person name="Hundley H."/>
            <person name="Shu S."/>
            <person name="Jenkins J."/>
            <person name="Grimwood J."/>
            <person name="Baten A."/>
        </authorList>
    </citation>
    <scope>NUCLEOTIDE SEQUENCE</scope>
    <source>
        <strain evidence="2">CV2-018</strain>
    </source>
</reference>
<evidence type="ECO:0000313" key="2">
    <source>
        <dbReference type="EMBL" id="KAF7846533.1"/>
    </source>
</evidence>
<proteinExistence type="predicted"/>
<dbReference type="Gramene" id="rna-gnl|WGS:JABURB|Cocit.L4190.1">
    <property type="protein sequence ID" value="cds-KAF7846533.1"/>
    <property type="gene ID" value="gene-BT93_L4190"/>
</dbReference>
<dbReference type="GO" id="GO:0043829">
    <property type="term" value="F:tRNA-specific adenosine-37 deaminase activity"/>
    <property type="evidence" value="ECO:0007669"/>
    <property type="project" value="TreeGrafter"/>
</dbReference>
<feature type="domain" description="A to I editase" evidence="1">
    <location>
        <begin position="65"/>
        <end position="403"/>
    </location>
</feature>
<protein>
    <recommendedName>
        <fullName evidence="1">A to I editase domain-containing protein</fullName>
    </recommendedName>
</protein>
<keyword evidence="3" id="KW-1185">Reference proteome</keyword>
<dbReference type="OrthoDB" id="10268011at2759"/>
<evidence type="ECO:0000259" key="1">
    <source>
        <dbReference type="PROSITE" id="PS50141"/>
    </source>
</evidence>
<accession>A0A8T0CGE5</accession>
<dbReference type="InterPro" id="IPR002466">
    <property type="entry name" value="A_deamin"/>
</dbReference>
<dbReference type="GO" id="GO:0003723">
    <property type="term" value="F:RNA binding"/>
    <property type="evidence" value="ECO:0007669"/>
    <property type="project" value="InterPro"/>
</dbReference>
<comment type="caution">
    <text evidence="2">The sequence shown here is derived from an EMBL/GenBank/DDBJ whole genome shotgun (WGS) entry which is preliminary data.</text>
</comment>
<dbReference type="AlphaFoldDB" id="A0A8T0CGE5"/>
<gene>
    <name evidence="2" type="ORF">BT93_L4190</name>
</gene>
<dbReference type="Pfam" id="PF02137">
    <property type="entry name" value="A_deamin"/>
    <property type="match status" value="1"/>
</dbReference>
<name>A0A8T0CGE5_CORYI</name>
<dbReference type="PROSITE" id="PS50141">
    <property type="entry name" value="A_DEAMIN_EDITASE"/>
    <property type="match status" value="1"/>
</dbReference>
<dbReference type="PANTHER" id="PTHR47803:SF1">
    <property type="entry name" value="TRNA-SPECIFIC ADENOSINE DEAMINASE 1"/>
    <property type="match status" value="1"/>
</dbReference>
<evidence type="ECO:0000313" key="3">
    <source>
        <dbReference type="Proteomes" id="UP000806378"/>
    </source>
</evidence>
<organism evidence="2 3">
    <name type="scientific">Corymbia citriodora subsp. variegata</name>
    <dbReference type="NCBI Taxonomy" id="360336"/>
    <lineage>
        <taxon>Eukaryota</taxon>
        <taxon>Viridiplantae</taxon>
        <taxon>Streptophyta</taxon>
        <taxon>Embryophyta</taxon>
        <taxon>Tracheophyta</taxon>
        <taxon>Spermatophyta</taxon>
        <taxon>Magnoliopsida</taxon>
        <taxon>eudicotyledons</taxon>
        <taxon>Gunneridae</taxon>
        <taxon>Pentapetalae</taxon>
        <taxon>rosids</taxon>
        <taxon>malvids</taxon>
        <taxon>Myrtales</taxon>
        <taxon>Myrtaceae</taxon>
        <taxon>Myrtoideae</taxon>
        <taxon>Eucalypteae</taxon>
        <taxon>Corymbia</taxon>
    </lineage>
</organism>
<dbReference type="GO" id="GO:0002100">
    <property type="term" value="P:tRNA wobble adenosine to inosine editing"/>
    <property type="evidence" value="ECO:0007669"/>
    <property type="project" value="InterPro"/>
</dbReference>